<feature type="region of interest" description="Disordered" evidence="1">
    <location>
        <begin position="30"/>
        <end position="71"/>
    </location>
</feature>
<keyword evidence="2" id="KW-0812">Transmembrane</keyword>
<dbReference type="InterPro" id="IPR026870">
    <property type="entry name" value="Zinc_ribbon_dom"/>
</dbReference>
<evidence type="ECO:0000256" key="1">
    <source>
        <dbReference type="SAM" id="MobiDB-lite"/>
    </source>
</evidence>
<feature type="compositionally biased region" description="Pro residues" evidence="1">
    <location>
        <begin position="57"/>
        <end position="69"/>
    </location>
</feature>
<feature type="compositionally biased region" description="Pro residues" evidence="1">
    <location>
        <begin position="30"/>
        <end position="47"/>
    </location>
</feature>
<dbReference type="AlphaFoldDB" id="A0AAT9GV14"/>
<evidence type="ECO:0000259" key="3">
    <source>
        <dbReference type="Pfam" id="PF13240"/>
    </source>
</evidence>
<feature type="domain" description="Zinc-ribbon" evidence="3">
    <location>
        <begin position="4"/>
        <end position="25"/>
    </location>
</feature>
<dbReference type="KEGG" id="sjv:SJAV_26120"/>
<proteinExistence type="predicted"/>
<evidence type="ECO:0000256" key="2">
    <source>
        <dbReference type="SAM" id="Phobius"/>
    </source>
</evidence>
<gene>
    <name evidence="4" type="ORF">SJAV_26120</name>
</gene>
<keyword evidence="2" id="KW-0472">Membrane</keyword>
<keyword evidence="2" id="KW-1133">Transmembrane helix</keyword>
<evidence type="ECO:0000313" key="4">
    <source>
        <dbReference type="EMBL" id="BFH74668.1"/>
    </source>
</evidence>
<dbReference type="EMBL" id="AP031322">
    <property type="protein sequence ID" value="BFH74668.1"/>
    <property type="molecule type" value="Genomic_DNA"/>
</dbReference>
<accession>A0AAT9GV14</accession>
<organism evidence="4">
    <name type="scientific">Sulfurisphaera javensis</name>
    <dbReference type="NCBI Taxonomy" id="2049879"/>
    <lineage>
        <taxon>Archaea</taxon>
        <taxon>Thermoproteota</taxon>
        <taxon>Thermoprotei</taxon>
        <taxon>Sulfolobales</taxon>
        <taxon>Sulfolobaceae</taxon>
        <taxon>Sulfurisphaera</taxon>
    </lineage>
</organism>
<dbReference type="RefSeq" id="WP_369610156.1">
    <property type="nucleotide sequence ID" value="NZ_AP031322.1"/>
</dbReference>
<protein>
    <recommendedName>
        <fullName evidence="3">Zinc-ribbon domain-containing protein</fullName>
    </recommendedName>
</protein>
<dbReference type="GeneID" id="92355567"/>
<reference evidence="4" key="1">
    <citation type="submission" date="2024-03" db="EMBL/GenBank/DDBJ databases">
        <title>Complete genome sequence of Sulfurisphaera javensis strain KD-1.</title>
        <authorList>
            <person name="Sakai H."/>
            <person name="Nur N."/>
            <person name="Suwanto A."/>
            <person name="Kurosawa N."/>
        </authorList>
    </citation>
    <scope>NUCLEOTIDE SEQUENCE</scope>
    <source>
        <strain evidence="4">KD-1</strain>
    </source>
</reference>
<name>A0AAT9GV14_9CREN</name>
<feature type="transmembrane region" description="Helical" evidence="2">
    <location>
        <begin position="80"/>
        <end position="102"/>
    </location>
</feature>
<dbReference type="Pfam" id="PF13240">
    <property type="entry name" value="Zn_Ribbon_1"/>
    <property type="match status" value="1"/>
</dbReference>
<sequence>MVKYCPRCGYPNPDEANFCGRCGYQFPPMNQPPTMPQEQPYQPPYPQQPYSSQPTYPQQPFPYQPPYPQQPSKKKFSTKAIIGVALAVAVVLVVFLVVLPMLQPKYTLADAASVAHSYYGGNWNTDSSMSYSASYVGHGEYKVTFANGTTTTMNIYQLNNCFSTELSILTGVAPIQYTGGFFYPEYSNSLIPYPPTKVVLEVINETGTNVSIILFGLYWNYTPNYASLAYNITTAFLTNSTYQEQISSMSQLFSKYGIYFNMYNSGGYDYLVMTINNVTFMQQNIDAYTGLNWTAMGGMAGLSQNDIAVVITINLAPTQSQLHTFLSMVINSL</sequence>